<name>A0A1H7LZU1_OLID1</name>
<proteinExistence type="predicted"/>
<reference evidence="4" key="1">
    <citation type="submission" date="2016-10" db="EMBL/GenBank/DDBJ databases">
        <authorList>
            <person name="Varghese N."/>
            <person name="Submissions S."/>
        </authorList>
    </citation>
    <scope>NUCLEOTIDE SEQUENCE [LARGE SCALE GENOMIC DNA]</scope>
    <source>
        <strain evidence="4">DSM 18733</strain>
    </source>
</reference>
<feature type="domain" description="Lipid/polyisoprenoid-binding YceI-like" evidence="2">
    <location>
        <begin position="22"/>
        <end position="188"/>
    </location>
</feature>
<dbReference type="EMBL" id="FOAF01000001">
    <property type="protein sequence ID" value="SEL04493.1"/>
    <property type="molecule type" value="Genomic_DNA"/>
</dbReference>
<protein>
    <submittedName>
        <fullName evidence="3">Polyisoprenoid-binding protein YceI</fullName>
    </submittedName>
</protein>
<gene>
    <name evidence="3" type="ORF">SAMN05661044_01820</name>
</gene>
<dbReference type="SUPFAM" id="SSF101874">
    <property type="entry name" value="YceI-like"/>
    <property type="match status" value="1"/>
</dbReference>
<dbReference type="OrthoDB" id="9811006at2"/>
<evidence type="ECO:0000313" key="4">
    <source>
        <dbReference type="Proteomes" id="UP000199421"/>
    </source>
</evidence>
<evidence type="ECO:0000313" key="3">
    <source>
        <dbReference type="EMBL" id="SEL04493.1"/>
    </source>
</evidence>
<dbReference type="InterPro" id="IPR007372">
    <property type="entry name" value="Lipid/polyisoprenoid-bd_YceI"/>
</dbReference>
<feature type="chain" id="PRO_5011668678" evidence="1">
    <location>
        <begin position="20"/>
        <end position="190"/>
    </location>
</feature>
<dbReference type="PANTHER" id="PTHR34406">
    <property type="entry name" value="PROTEIN YCEI"/>
    <property type="match status" value="1"/>
</dbReference>
<dbReference type="Pfam" id="PF04264">
    <property type="entry name" value="YceI"/>
    <property type="match status" value="1"/>
</dbReference>
<evidence type="ECO:0000259" key="2">
    <source>
        <dbReference type="SMART" id="SM00867"/>
    </source>
</evidence>
<organism evidence="3 4">
    <name type="scientific">Olivibacter domesticus</name>
    <name type="common">Pseudosphingobacterium domesticum</name>
    <dbReference type="NCBI Taxonomy" id="407022"/>
    <lineage>
        <taxon>Bacteria</taxon>
        <taxon>Pseudomonadati</taxon>
        <taxon>Bacteroidota</taxon>
        <taxon>Sphingobacteriia</taxon>
        <taxon>Sphingobacteriales</taxon>
        <taxon>Sphingobacteriaceae</taxon>
        <taxon>Olivibacter</taxon>
    </lineage>
</organism>
<keyword evidence="4" id="KW-1185">Reference proteome</keyword>
<sequence>MKKLLVLLLLAAISLPGLAQTIWKADKAHTQIKFDVTHMGISTVSGAFTDFEASLTTTKDDFSDAVFNFTAKAVSVNTGIEQRDKHLRSADFFDVEQFSTLSFKSTGLEKISEGRYKLSGDLTLHGVTKPIQLELWHRGTITNPKSKKQVAGFNVSGSLNRSDFAIGTKFPAEMLGEQVKLTADGEFSVE</sequence>
<evidence type="ECO:0000256" key="1">
    <source>
        <dbReference type="SAM" id="SignalP"/>
    </source>
</evidence>
<keyword evidence="1" id="KW-0732">Signal</keyword>
<dbReference type="SMART" id="SM00867">
    <property type="entry name" value="YceI"/>
    <property type="match status" value="1"/>
</dbReference>
<dbReference type="Gene3D" id="2.40.128.110">
    <property type="entry name" value="Lipid/polyisoprenoid-binding, YceI-like"/>
    <property type="match status" value="1"/>
</dbReference>
<dbReference type="PANTHER" id="PTHR34406:SF1">
    <property type="entry name" value="PROTEIN YCEI"/>
    <property type="match status" value="1"/>
</dbReference>
<accession>A0A1H7LZU1</accession>
<feature type="signal peptide" evidence="1">
    <location>
        <begin position="1"/>
        <end position="19"/>
    </location>
</feature>
<dbReference type="RefSeq" id="WP_093322413.1">
    <property type="nucleotide sequence ID" value="NZ_FOAF01000001.1"/>
</dbReference>
<dbReference type="Proteomes" id="UP000199421">
    <property type="component" value="Unassembled WGS sequence"/>
</dbReference>
<dbReference type="AlphaFoldDB" id="A0A1H7LZU1"/>
<dbReference type="InterPro" id="IPR036761">
    <property type="entry name" value="TTHA0802/YceI-like_sf"/>
</dbReference>